<keyword evidence="2" id="KW-1185">Reference proteome</keyword>
<proteinExistence type="predicted"/>
<dbReference type="EMBL" id="RQTK01000131">
    <property type="protein sequence ID" value="RUS86698.1"/>
    <property type="molecule type" value="Genomic_DNA"/>
</dbReference>
<dbReference type="AlphaFoldDB" id="A0A3S1BLZ5"/>
<dbReference type="Proteomes" id="UP000271974">
    <property type="component" value="Unassembled WGS sequence"/>
</dbReference>
<protein>
    <submittedName>
        <fullName evidence="1">Uncharacterized protein</fullName>
    </submittedName>
</protein>
<name>A0A3S1BLZ5_ELYCH</name>
<gene>
    <name evidence="1" type="ORF">EGW08_005572</name>
</gene>
<comment type="caution">
    <text evidence="1">The sequence shown here is derived from an EMBL/GenBank/DDBJ whole genome shotgun (WGS) entry which is preliminary data.</text>
</comment>
<organism evidence="1 2">
    <name type="scientific">Elysia chlorotica</name>
    <name type="common">Eastern emerald elysia</name>
    <name type="synonym">Sea slug</name>
    <dbReference type="NCBI Taxonomy" id="188477"/>
    <lineage>
        <taxon>Eukaryota</taxon>
        <taxon>Metazoa</taxon>
        <taxon>Spiralia</taxon>
        <taxon>Lophotrochozoa</taxon>
        <taxon>Mollusca</taxon>
        <taxon>Gastropoda</taxon>
        <taxon>Heterobranchia</taxon>
        <taxon>Euthyneura</taxon>
        <taxon>Panpulmonata</taxon>
        <taxon>Sacoglossa</taxon>
        <taxon>Placobranchoidea</taxon>
        <taxon>Plakobranchidae</taxon>
        <taxon>Elysia</taxon>
    </lineage>
</organism>
<accession>A0A3S1BLZ5</accession>
<evidence type="ECO:0000313" key="1">
    <source>
        <dbReference type="EMBL" id="RUS86698.1"/>
    </source>
</evidence>
<reference evidence="1 2" key="1">
    <citation type="submission" date="2019-01" db="EMBL/GenBank/DDBJ databases">
        <title>A draft genome assembly of the solar-powered sea slug Elysia chlorotica.</title>
        <authorList>
            <person name="Cai H."/>
            <person name="Li Q."/>
            <person name="Fang X."/>
            <person name="Li J."/>
            <person name="Curtis N.E."/>
            <person name="Altenburger A."/>
            <person name="Shibata T."/>
            <person name="Feng M."/>
            <person name="Maeda T."/>
            <person name="Schwartz J.A."/>
            <person name="Shigenobu S."/>
            <person name="Lundholm N."/>
            <person name="Nishiyama T."/>
            <person name="Yang H."/>
            <person name="Hasebe M."/>
            <person name="Li S."/>
            <person name="Pierce S.K."/>
            <person name="Wang J."/>
        </authorList>
    </citation>
    <scope>NUCLEOTIDE SEQUENCE [LARGE SCALE GENOMIC DNA]</scope>
    <source>
        <strain evidence="1">EC2010</strain>
        <tissue evidence="1">Whole organism of an adult</tissue>
    </source>
</reference>
<sequence>MCYIPDGTLVLYDDKYVWRADPFSGHVKKVVQVDSVASMTGCSDGVLFVKNKSVYLIGRDTDKVQLVLSLAGRLKKEDKLLHISAQGNICVCYTQFGFMLVFDITR</sequence>
<evidence type="ECO:0000313" key="2">
    <source>
        <dbReference type="Proteomes" id="UP000271974"/>
    </source>
</evidence>